<proteinExistence type="predicted"/>
<comment type="caution">
    <text evidence="1">The sequence shown here is derived from an EMBL/GenBank/DDBJ whole genome shotgun (WGS) entry which is preliminary data.</text>
</comment>
<gene>
    <name evidence="1" type="ORF">B0A77_08560</name>
</gene>
<accession>A0A2H3KM07</accession>
<organism evidence="1 2">
    <name type="scientific">Flavobacterium branchiophilum</name>
    <dbReference type="NCBI Taxonomy" id="55197"/>
    <lineage>
        <taxon>Bacteria</taxon>
        <taxon>Pseudomonadati</taxon>
        <taxon>Bacteroidota</taxon>
        <taxon>Flavobacteriia</taxon>
        <taxon>Flavobacteriales</taxon>
        <taxon>Flavobacteriaceae</taxon>
        <taxon>Flavobacterium</taxon>
    </lineage>
</organism>
<evidence type="ECO:0000313" key="2">
    <source>
        <dbReference type="Proteomes" id="UP000220828"/>
    </source>
</evidence>
<evidence type="ECO:0000313" key="1">
    <source>
        <dbReference type="EMBL" id="PDS24288.1"/>
    </source>
</evidence>
<dbReference type="AlphaFoldDB" id="A0A2H3KM07"/>
<sequence>MKTLFFLVVTLCLLSCNPNDEPTNEAMSISSNIDLIIKNNIGQDLLSTLTPNTLNSNDIKLYYLINEQVQEVYNAYLNNPRNYLIYDYINTKAIRVFLNDQSTEEYPIAYLKWNNTDTDTIKCHFNRGVGNDGAIIFCDKVWYNNKLVYPTAENQNTGRFISLIK</sequence>
<dbReference type="Proteomes" id="UP000220828">
    <property type="component" value="Unassembled WGS sequence"/>
</dbReference>
<reference evidence="1 2" key="1">
    <citation type="submission" date="2017-09" db="EMBL/GenBank/DDBJ databases">
        <title>Whole genomes of Flavobacteriaceae.</title>
        <authorList>
            <person name="Stine C."/>
            <person name="Li C."/>
            <person name="Tadesse D."/>
        </authorList>
    </citation>
    <scope>NUCLEOTIDE SEQUENCE [LARGE SCALE GENOMIC DNA]</scope>
    <source>
        <strain evidence="1 2">ATCC 35036</strain>
    </source>
</reference>
<dbReference type="OrthoDB" id="999541at2"/>
<name>A0A2H3KM07_9FLAO</name>
<dbReference type="RefSeq" id="WP_097554163.1">
    <property type="nucleotide sequence ID" value="NZ_PCMW01000045.1"/>
</dbReference>
<protein>
    <submittedName>
        <fullName evidence="1">Uncharacterized protein</fullName>
    </submittedName>
</protein>
<dbReference type="EMBL" id="PCMW01000045">
    <property type="protein sequence ID" value="PDS24288.1"/>
    <property type="molecule type" value="Genomic_DNA"/>
</dbReference>